<dbReference type="InterPro" id="IPR038729">
    <property type="entry name" value="Rad50/SbcC_AAA"/>
</dbReference>
<dbReference type="SUPFAM" id="SSF52540">
    <property type="entry name" value="P-loop containing nucleoside triphosphate hydrolases"/>
    <property type="match status" value="1"/>
</dbReference>
<reference evidence="6 7" key="1">
    <citation type="submission" date="2020-07" db="EMBL/GenBank/DDBJ databases">
        <title>Genomic Encyclopedia of Type Strains, Phase IV (KMG-IV): sequencing the most valuable type-strain genomes for metagenomic binning, comparative biology and taxonomic classification.</title>
        <authorList>
            <person name="Goeker M."/>
        </authorList>
    </citation>
    <scope>NUCLEOTIDE SEQUENCE [LARGE SCALE GENOMIC DNA]</scope>
    <source>
        <strain evidence="6 7">DSM 15730</strain>
    </source>
</reference>
<evidence type="ECO:0000256" key="1">
    <source>
        <dbReference type="ARBA" id="ARBA00006930"/>
    </source>
</evidence>
<dbReference type="Proteomes" id="UP000523087">
    <property type="component" value="Unassembled WGS sequence"/>
</dbReference>
<dbReference type="InterPro" id="IPR027417">
    <property type="entry name" value="P-loop_NTPase"/>
</dbReference>
<dbReference type="EMBL" id="JACDUT010000004">
    <property type="protein sequence ID" value="MBA2874848.1"/>
    <property type="molecule type" value="Genomic_DNA"/>
</dbReference>
<evidence type="ECO:0000313" key="6">
    <source>
        <dbReference type="EMBL" id="MBA2874848.1"/>
    </source>
</evidence>
<dbReference type="PANTHER" id="PTHR32114:SF2">
    <property type="entry name" value="ABC TRANSPORTER ABCH.3"/>
    <property type="match status" value="1"/>
</dbReference>
<keyword evidence="6" id="KW-0540">Nuclease</keyword>
<dbReference type="GO" id="GO:0016887">
    <property type="term" value="F:ATP hydrolysis activity"/>
    <property type="evidence" value="ECO:0007669"/>
    <property type="project" value="InterPro"/>
</dbReference>
<keyword evidence="7" id="KW-1185">Reference proteome</keyword>
<accession>A0A7V9Z6A8</accession>
<feature type="coiled-coil region" evidence="4">
    <location>
        <begin position="363"/>
        <end position="400"/>
    </location>
</feature>
<protein>
    <recommendedName>
        <fullName evidence="3">Nuclease SbcCD subunit C</fullName>
    </recommendedName>
</protein>
<dbReference type="GO" id="GO:0004527">
    <property type="term" value="F:exonuclease activity"/>
    <property type="evidence" value="ECO:0007669"/>
    <property type="project" value="UniProtKB-KW"/>
</dbReference>
<proteinExistence type="inferred from homology"/>
<evidence type="ECO:0000256" key="2">
    <source>
        <dbReference type="ARBA" id="ARBA00011322"/>
    </source>
</evidence>
<dbReference type="Pfam" id="PF13476">
    <property type="entry name" value="AAA_23"/>
    <property type="match status" value="1"/>
</dbReference>
<dbReference type="RefSeq" id="WP_181555709.1">
    <property type="nucleotide sequence ID" value="NZ_JACDUT010000004.1"/>
</dbReference>
<feature type="domain" description="Rad50/SbcC-type AAA" evidence="5">
    <location>
        <begin position="5"/>
        <end position="246"/>
    </location>
</feature>
<evidence type="ECO:0000313" key="7">
    <source>
        <dbReference type="Proteomes" id="UP000523087"/>
    </source>
</evidence>
<comment type="subunit">
    <text evidence="2">Heterodimer of SbcC and SbcD.</text>
</comment>
<evidence type="ECO:0000256" key="4">
    <source>
        <dbReference type="SAM" id="Coils"/>
    </source>
</evidence>
<sequence length="1120" mass="131178">MKPISLAIAGLHSFREKQIIDFQALCEGGVFGIFGPTGSGKSTILDAMTLALFGSVERATNHTHGIMNHAENELFVSFTFELENAAGTKRYTVERSFKRGDEWRLKSGTSRLMEIGEEKIVLADKLTDVNKKIEQLLGLEMKDFTRAVVLPQGKFAEFLSLKGAERRQMLQRLFHLEPYGDRLNKKLKEKLALVSNELNEVIAEQTGLGDASKEALEQAEQDFHACRQLLEKRKIELQEMEAELEKQKQLWAWQNEKEALEAELAKLADEEEQIRALERKKEKAEQAERLRPYLEQYETSIHLLTAAQEKLTELEQKRMEAEKRYKEALNHYERARQEKATNEPQLLSKKEQLGQAKRLIVEMKGFEAELHRIIQQLKMIEEEEQNNDKQLHAVEQLYARGLEKQQMLKHELQKQIIPMEERERLDRAYEEAQQIKRIEESIREIKERLVKKEQAWGTKQTEKEKKQQQAEIIQEKLHRLFAQIEKTYHYVCEREWQLIKNMEKHERQLQAVQEKLEKAKTERLAALLAEQLRQGEPCPVCGSLEHPNPRQHVEGDQDDHEAVRVIEQRLKQEQSQMPLIHTLKAQLEHLAHSIIDETGNEWVFQPLDVSQLVVEETNIIVETKALQQDYLALKEAIQNTIQQFRLVEKAKQQLEHEMRLLEADVKELQQQEKERTEEYVEAKNKWRKTYNDLDFMKVDQLREQIRQREKIVQQLQKRIDDSIPFLENKLQEKEQLQQQQRELEKEKIRLISLQQAKQELINEYKAKLSEQVGIEHIEQQLAYTEQQLVRLKKQEESAYEQWQQAQKHYQMLDSEAKAARQSAEDGKKRYEAAKEQWFRELRKTPFQHEQEVKAAFTVQEVRAAWEEHLSGYWQQVQHVQAQLKKVTEAMNGQTIEKHKWEEAQSLYREMKQGVDEMIQQLGAAQSKLEELMKKHKRFVELEEKRKTLALLVERYKHLQSILKGNSFVEFMAEEQLIQVTRMASERLGSLTRQRYAIEVDSQGGFVIRDDANGGIRRPVTTLSGGETFLTSLSLALALSAQIQLRGEYPLQFFFLDEGFGTLDSELLDTVISALEKLHSKRLSIGVISHVQEIRERLPKRLIVEPAEPSGRGTRVKLEIM</sequence>
<dbReference type="AlphaFoldDB" id="A0A7V9Z6A8"/>
<evidence type="ECO:0000256" key="3">
    <source>
        <dbReference type="ARBA" id="ARBA00013368"/>
    </source>
</evidence>
<gene>
    <name evidence="6" type="ORF">HNR31_001619</name>
</gene>
<dbReference type="Pfam" id="PF13558">
    <property type="entry name" value="SbcC_Walker_B"/>
    <property type="match status" value="1"/>
</dbReference>
<feature type="coiled-coil region" evidence="4">
    <location>
        <begin position="184"/>
        <end position="338"/>
    </location>
</feature>
<evidence type="ECO:0000259" key="5">
    <source>
        <dbReference type="Pfam" id="PF13476"/>
    </source>
</evidence>
<keyword evidence="4" id="KW-0175">Coiled coil</keyword>
<dbReference type="Gene3D" id="3.40.50.300">
    <property type="entry name" value="P-loop containing nucleotide triphosphate hydrolases"/>
    <property type="match status" value="2"/>
</dbReference>
<organism evidence="6 7">
    <name type="scientific">Thermaerobacillus caldiproteolyticus</name>
    <dbReference type="NCBI Taxonomy" id="247480"/>
    <lineage>
        <taxon>Bacteria</taxon>
        <taxon>Bacillati</taxon>
        <taxon>Bacillota</taxon>
        <taxon>Bacilli</taxon>
        <taxon>Bacillales</taxon>
        <taxon>Anoxybacillaceae</taxon>
        <taxon>Thermaerobacillus</taxon>
    </lineage>
</organism>
<comment type="caution">
    <text evidence="6">The sequence shown here is derived from an EMBL/GenBank/DDBJ whole genome shotgun (WGS) entry which is preliminary data.</text>
</comment>
<dbReference type="PANTHER" id="PTHR32114">
    <property type="entry name" value="ABC TRANSPORTER ABCH.3"/>
    <property type="match status" value="1"/>
</dbReference>
<feature type="coiled-coil region" evidence="4">
    <location>
        <begin position="637"/>
        <end position="836"/>
    </location>
</feature>
<comment type="similarity">
    <text evidence="1">Belongs to the SMC family. SbcC subfamily.</text>
</comment>
<dbReference type="GO" id="GO:0006302">
    <property type="term" value="P:double-strand break repair"/>
    <property type="evidence" value="ECO:0007669"/>
    <property type="project" value="InterPro"/>
</dbReference>
<feature type="coiled-coil region" evidence="4">
    <location>
        <begin position="428"/>
        <end position="529"/>
    </location>
</feature>
<keyword evidence="6" id="KW-0269">Exonuclease</keyword>
<keyword evidence="6" id="KW-0378">Hydrolase</keyword>
<name>A0A7V9Z6A8_9BACL</name>